<dbReference type="EC" id="3.5.1.19" evidence="6"/>
<name>A0A371Z214_9PROT</name>
<comment type="caution">
    <text evidence="9">The sequence shown here is derived from an EMBL/GenBank/DDBJ whole genome shotgun (WGS) entry which is preliminary data.</text>
</comment>
<dbReference type="GO" id="GO:0019363">
    <property type="term" value="P:pyridine nucleotide biosynthetic process"/>
    <property type="evidence" value="ECO:0007669"/>
    <property type="project" value="UniProtKB-KW"/>
</dbReference>
<comment type="similarity">
    <text evidence="1">Belongs to the isochorismatase family.</text>
</comment>
<evidence type="ECO:0000256" key="3">
    <source>
        <dbReference type="ARBA" id="ARBA00022723"/>
    </source>
</evidence>
<evidence type="ECO:0000313" key="10">
    <source>
        <dbReference type="Proteomes" id="UP000262371"/>
    </source>
</evidence>
<sequence length="197" mass="20470">MPAIGPTDALLIIDMQTDFLPGGALAVDGADGLVPLINDLSRLPFGLVVASQDWHPAGHVSFGEGPGTWPVHCVAGTAGAELSPALDQAPIGLVLRKGMNPDIDSYSAFEDNDHQHRTGLAGLLRERGIARVFIVGVALDYCVAHTARDARRAGFDTVVLHDACRSALAAPDTVLAGLTADGVTCMASTELGTAPRR</sequence>
<dbReference type="GO" id="GO:0008936">
    <property type="term" value="F:nicotinamidase activity"/>
    <property type="evidence" value="ECO:0007669"/>
    <property type="project" value="UniProtKB-EC"/>
</dbReference>
<dbReference type="Pfam" id="PF00857">
    <property type="entry name" value="Isochorismatase"/>
    <property type="match status" value="1"/>
</dbReference>
<dbReference type="SUPFAM" id="SSF52499">
    <property type="entry name" value="Isochorismatase-like hydrolases"/>
    <property type="match status" value="1"/>
</dbReference>
<dbReference type="PANTHER" id="PTHR11080:SF2">
    <property type="entry name" value="LD05707P"/>
    <property type="match status" value="1"/>
</dbReference>
<keyword evidence="4" id="KW-0378">Hydrolase</keyword>
<evidence type="ECO:0000256" key="6">
    <source>
        <dbReference type="ARBA" id="ARBA00039017"/>
    </source>
</evidence>
<reference evidence="9 10" key="1">
    <citation type="submission" date="2018-08" db="EMBL/GenBank/DDBJ databases">
        <title>Komagataeibacter sp. AV 382.</title>
        <authorList>
            <person name="Skraban J."/>
            <person name="Trcek J."/>
        </authorList>
    </citation>
    <scope>NUCLEOTIDE SEQUENCE [LARGE SCALE GENOMIC DNA]</scope>
    <source>
        <strain evidence="9 10">AV 382</strain>
    </source>
</reference>
<keyword evidence="10" id="KW-1185">Reference proteome</keyword>
<keyword evidence="2" id="KW-0662">Pyridine nucleotide biosynthesis</keyword>
<dbReference type="PANTHER" id="PTHR11080">
    <property type="entry name" value="PYRAZINAMIDASE/NICOTINAMIDASE"/>
    <property type="match status" value="1"/>
</dbReference>
<accession>A0A371Z214</accession>
<dbReference type="RefSeq" id="WP_116702414.1">
    <property type="nucleotide sequence ID" value="NZ_QUWV01000041.1"/>
</dbReference>
<evidence type="ECO:0000256" key="7">
    <source>
        <dbReference type="ARBA" id="ARBA00043224"/>
    </source>
</evidence>
<evidence type="ECO:0000256" key="4">
    <source>
        <dbReference type="ARBA" id="ARBA00022801"/>
    </source>
</evidence>
<evidence type="ECO:0000256" key="2">
    <source>
        <dbReference type="ARBA" id="ARBA00022642"/>
    </source>
</evidence>
<dbReference type="InterPro" id="IPR036380">
    <property type="entry name" value="Isochorismatase-like_sf"/>
</dbReference>
<protein>
    <recommendedName>
        <fullName evidence="6">nicotinamidase</fullName>
        <ecNumber evidence="6">3.5.1.19</ecNumber>
    </recommendedName>
    <alternativeName>
        <fullName evidence="7">Nicotinamide deamidase</fullName>
    </alternativeName>
</protein>
<dbReference type="AlphaFoldDB" id="A0A371Z214"/>
<evidence type="ECO:0000259" key="8">
    <source>
        <dbReference type="Pfam" id="PF00857"/>
    </source>
</evidence>
<evidence type="ECO:0000313" key="9">
    <source>
        <dbReference type="EMBL" id="RFD20515.1"/>
    </source>
</evidence>
<dbReference type="OrthoDB" id="9791276at2"/>
<evidence type="ECO:0000256" key="1">
    <source>
        <dbReference type="ARBA" id="ARBA00006336"/>
    </source>
</evidence>
<comment type="pathway">
    <text evidence="5">Cofactor biosynthesis; nicotinate biosynthesis; nicotinate from nicotinamide: step 1/1.</text>
</comment>
<dbReference type="CDD" id="cd01011">
    <property type="entry name" value="nicotinamidase"/>
    <property type="match status" value="1"/>
</dbReference>
<dbReference type="Proteomes" id="UP000262371">
    <property type="component" value="Unassembled WGS sequence"/>
</dbReference>
<evidence type="ECO:0000256" key="5">
    <source>
        <dbReference type="ARBA" id="ARBA00037900"/>
    </source>
</evidence>
<dbReference type="GO" id="GO:0046872">
    <property type="term" value="F:metal ion binding"/>
    <property type="evidence" value="ECO:0007669"/>
    <property type="project" value="UniProtKB-KW"/>
</dbReference>
<keyword evidence="3" id="KW-0479">Metal-binding</keyword>
<proteinExistence type="inferred from homology"/>
<dbReference type="EMBL" id="QUWV01000041">
    <property type="protein sequence ID" value="RFD20515.1"/>
    <property type="molecule type" value="Genomic_DNA"/>
</dbReference>
<gene>
    <name evidence="9" type="ORF">DY926_05330</name>
</gene>
<feature type="domain" description="Isochorismatase-like" evidence="8">
    <location>
        <begin position="9"/>
        <end position="167"/>
    </location>
</feature>
<dbReference type="InterPro" id="IPR000868">
    <property type="entry name" value="Isochorismatase-like_dom"/>
</dbReference>
<dbReference type="Gene3D" id="3.40.50.850">
    <property type="entry name" value="Isochorismatase-like"/>
    <property type="match status" value="1"/>
</dbReference>
<dbReference type="InterPro" id="IPR052347">
    <property type="entry name" value="Isochorismatase_Nicotinamidase"/>
</dbReference>
<organism evidence="9 10">
    <name type="scientific">Komagataeibacter melaceti</name>
    <dbReference type="NCBI Taxonomy" id="2766577"/>
    <lineage>
        <taxon>Bacteria</taxon>
        <taxon>Pseudomonadati</taxon>
        <taxon>Pseudomonadota</taxon>
        <taxon>Alphaproteobacteria</taxon>
        <taxon>Acetobacterales</taxon>
        <taxon>Acetobacteraceae</taxon>
        <taxon>Komagataeibacter</taxon>
    </lineage>
</organism>